<evidence type="ECO:0000256" key="1">
    <source>
        <dbReference type="SAM" id="MobiDB-lite"/>
    </source>
</evidence>
<keyword evidence="3" id="KW-1185">Reference proteome</keyword>
<proteinExistence type="predicted"/>
<sequence>MSFKTTEQPGIDDHKIQDPDVDAFQPQQGVIEKPADDRKGEAMKDGMTCIGLDRRNGDDVRRDSYGLYDAHTGVDVSESDVYPY</sequence>
<dbReference type="Proteomes" id="UP001177023">
    <property type="component" value="Unassembled WGS sequence"/>
</dbReference>
<accession>A0AA36CL36</accession>
<name>A0AA36CL36_9BILA</name>
<dbReference type="AlphaFoldDB" id="A0AA36CL36"/>
<protein>
    <submittedName>
        <fullName evidence="2">Uncharacterized protein</fullName>
    </submittedName>
</protein>
<reference evidence="2" key="1">
    <citation type="submission" date="2023-06" db="EMBL/GenBank/DDBJ databases">
        <authorList>
            <person name="Delattre M."/>
        </authorList>
    </citation>
    <scope>NUCLEOTIDE SEQUENCE</scope>
    <source>
        <strain evidence="2">AF72</strain>
    </source>
</reference>
<gene>
    <name evidence="2" type="ORF">MSPICULIGERA_LOCUS8483</name>
</gene>
<comment type="caution">
    <text evidence="2">The sequence shown here is derived from an EMBL/GenBank/DDBJ whole genome shotgun (WGS) entry which is preliminary data.</text>
</comment>
<organism evidence="2 3">
    <name type="scientific">Mesorhabditis spiculigera</name>
    <dbReference type="NCBI Taxonomy" id="96644"/>
    <lineage>
        <taxon>Eukaryota</taxon>
        <taxon>Metazoa</taxon>
        <taxon>Ecdysozoa</taxon>
        <taxon>Nematoda</taxon>
        <taxon>Chromadorea</taxon>
        <taxon>Rhabditida</taxon>
        <taxon>Rhabditina</taxon>
        <taxon>Rhabditomorpha</taxon>
        <taxon>Rhabditoidea</taxon>
        <taxon>Rhabditidae</taxon>
        <taxon>Mesorhabditinae</taxon>
        <taxon>Mesorhabditis</taxon>
    </lineage>
</organism>
<evidence type="ECO:0000313" key="2">
    <source>
        <dbReference type="EMBL" id="CAJ0570030.1"/>
    </source>
</evidence>
<evidence type="ECO:0000313" key="3">
    <source>
        <dbReference type="Proteomes" id="UP001177023"/>
    </source>
</evidence>
<feature type="region of interest" description="Disordered" evidence="1">
    <location>
        <begin position="1"/>
        <end position="20"/>
    </location>
</feature>
<dbReference type="EMBL" id="CATQJA010002217">
    <property type="protein sequence ID" value="CAJ0570030.1"/>
    <property type="molecule type" value="Genomic_DNA"/>
</dbReference>
<feature type="non-terminal residue" evidence="2">
    <location>
        <position position="84"/>
    </location>
</feature>